<reference evidence="1" key="1">
    <citation type="submission" date="2022-06" db="EMBL/GenBank/DDBJ databases">
        <title>Genome Sequence of Candolleomyces eurysporus.</title>
        <authorList>
            <person name="Buettner E."/>
        </authorList>
    </citation>
    <scope>NUCLEOTIDE SEQUENCE</scope>
    <source>
        <strain evidence="1">VTCC 930004</strain>
    </source>
</reference>
<dbReference type="OrthoDB" id="2949332at2759"/>
<protein>
    <submittedName>
        <fullName evidence="1">Uncharacterized protein</fullName>
    </submittedName>
</protein>
<gene>
    <name evidence="1" type="ORF">H1R20_g15069</name>
</gene>
<accession>A0A9W8IT15</accession>
<proteinExistence type="predicted"/>
<sequence>MLLEIGFIDESGKEHIENIAAGNKKAVDAALKKGDIAGLKTEAAAAFSVGNWIEHVNSRPTK</sequence>
<feature type="non-terminal residue" evidence="1">
    <location>
        <position position="62"/>
    </location>
</feature>
<keyword evidence="2" id="KW-1185">Reference proteome</keyword>
<comment type="caution">
    <text evidence="1">The sequence shown here is derived from an EMBL/GenBank/DDBJ whole genome shotgun (WGS) entry which is preliminary data.</text>
</comment>
<evidence type="ECO:0000313" key="1">
    <source>
        <dbReference type="EMBL" id="KAJ2922037.1"/>
    </source>
</evidence>
<dbReference type="EMBL" id="JANBPK010001521">
    <property type="protein sequence ID" value="KAJ2922037.1"/>
    <property type="molecule type" value="Genomic_DNA"/>
</dbReference>
<name>A0A9W8IT15_9AGAR</name>
<dbReference type="Proteomes" id="UP001140091">
    <property type="component" value="Unassembled WGS sequence"/>
</dbReference>
<dbReference type="AlphaFoldDB" id="A0A9W8IT15"/>
<organism evidence="1 2">
    <name type="scientific">Candolleomyces eurysporus</name>
    <dbReference type="NCBI Taxonomy" id="2828524"/>
    <lineage>
        <taxon>Eukaryota</taxon>
        <taxon>Fungi</taxon>
        <taxon>Dikarya</taxon>
        <taxon>Basidiomycota</taxon>
        <taxon>Agaricomycotina</taxon>
        <taxon>Agaricomycetes</taxon>
        <taxon>Agaricomycetidae</taxon>
        <taxon>Agaricales</taxon>
        <taxon>Agaricineae</taxon>
        <taxon>Psathyrellaceae</taxon>
        <taxon>Candolleomyces</taxon>
    </lineage>
</organism>
<evidence type="ECO:0000313" key="2">
    <source>
        <dbReference type="Proteomes" id="UP001140091"/>
    </source>
</evidence>